<dbReference type="EMBL" id="KN833885">
    <property type="protein sequence ID" value="KIK15584.1"/>
    <property type="molecule type" value="Genomic_DNA"/>
</dbReference>
<dbReference type="Proteomes" id="UP000054018">
    <property type="component" value="Unassembled WGS sequence"/>
</dbReference>
<dbReference type="OrthoDB" id="2404451at2759"/>
<dbReference type="PANTHER" id="PTHR46579">
    <property type="entry name" value="F5/8 TYPE C DOMAIN-CONTAINING PROTEIN-RELATED"/>
    <property type="match status" value="1"/>
</dbReference>
<reference evidence="2" key="2">
    <citation type="submission" date="2015-01" db="EMBL/GenBank/DDBJ databases">
        <title>Evolutionary Origins and Diversification of the Mycorrhizal Mutualists.</title>
        <authorList>
            <consortium name="DOE Joint Genome Institute"/>
            <consortium name="Mycorrhizal Genomics Consortium"/>
            <person name="Kohler A."/>
            <person name="Kuo A."/>
            <person name="Nagy L.G."/>
            <person name="Floudas D."/>
            <person name="Copeland A."/>
            <person name="Barry K.W."/>
            <person name="Cichocki N."/>
            <person name="Veneault-Fourrey C."/>
            <person name="LaButti K."/>
            <person name="Lindquist E.A."/>
            <person name="Lipzen A."/>
            <person name="Lundell T."/>
            <person name="Morin E."/>
            <person name="Murat C."/>
            <person name="Riley R."/>
            <person name="Ohm R."/>
            <person name="Sun H."/>
            <person name="Tunlid A."/>
            <person name="Henrissat B."/>
            <person name="Grigoriev I.V."/>
            <person name="Hibbett D.S."/>
            <person name="Martin F."/>
        </authorList>
    </citation>
    <scope>NUCLEOTIDE SEQUENCE [LARGE SCALE GENOMIC DNA]</scope>
    <source>
        <strain evidence="2">441</strain>
    </source>
</reference>
<reference evidence="1 2" key="1">
    <citation type="submission" date="2014-04" db="EMBL/GenBank/DDBJ databases">
        <authorList>
            <consortium name="DOE Joint Genome Institute"/>
            <person name="Kuo A."/>
            <person name="Kohler A."/>
            <person name="Costa M.D."/>
            <person name="Nagy L.G."/>
            <person name="Floudas D."/>
            <person name="Copeland A."/>
            <person name="Barry K.W."/>
            <person name="Cichocki N."/>
            <person name="Veneault-Fourrey C."/>
            <person name="LaButti K."/>
            <person name="Lindquist E.A."/>
            <person name="Lipzen A."/>
            <person name="Lundell T."/>
            <person name="Morin E."/>
            <person name="Murat C."/>
            <person name="Sun H."/>
            <person name="Tunlid A."/>
            <person name="Henrissat B."/>
            <person name="Grigoriev I.V."/>
            <person name="Hibbett D.S."/>
            <person name="Martin F."/>
            <person name="Nordberg H.P."/>
            <person name="Cantor M.N."/>
            <person name="Hua S.X."/>
        </authorList>
    </citation>
    <scope>NUCLEOTIDE SEQUENCE [LARGE SCALE GENOMIC DNA]</scope>
    <source>
        <strain evidence="1 2">441</strain>
    </source>
</reference>
<dbReference type="AlphaFoldDB" id="A0A0C9YP70"/>
<accession>A0A0C9YP70</accession>
<dbReference type="HOGENOM" id="CLU_026593_0_0_1"/>
<evidence type="ECO:0000313" key="2">
    <source>
        <dbReference type="Proteomes" id="UP000054018"/>
    </source>
</evidence>
<dbReference type="STRING" id="765257.A0A0C9YP70"/>
<dbReference type="PANTHER" id="PTHR46579:SF1">
    <property type="entry name" value="F5_8 TYPE C DOMAIN-CONTAINING PROTEIN"/>
    <property type="match status" value="1"/>
</dbReference>
<gene>
    <name evidence="1" type="ORF">PISMIDRAFT_31021</name>
</gene>
<proteinExistence type="predicted"/>
<protein>
    <submittedName>
        <fullName evidence="1">Uncharacterized protein</fullName>
    </submittedName>
</protein>
<sequence>MGMGMPLAVGVWAFDVLESALFTLRAYLILGSSDIPAMSLVMQMKGHNGHAPCCMCEIVGVRIPGGHNPCHYMPLDCNKLPLHQHDQMLSQAHEVQSAPNQTSAEQLALKYGIKGVPLLSYLPSMQFPASFPYEFMHLIWENVMKNLVLLWKGEFKGLDTGQESYELGKNTIPSTYGASPPNVTTDRMACTADTWSFWTLYIGPVVLRHKFTKEKYYKHFIDLVKILHVCLQFELSADDIQTVCRWLERWVLSYEEMYYQHDPCRINTCPVTIHALLHVADSIEATGPVWTSWSFPIEHFCGQLQPVIRS</sequence>
<name>A0A0C9YP70_9AGAM</name>
<evidence type="ECO:0000313" key="1">
    <source>
        <dbReference type="EMBL" id="KIK15584.1"/>
    </source>
</evidence>
<organism evidence="1 2">
    <name type="scientific">Pisolithus microcarpus 441</name>
    <dbReference type="NCBI Taxonomy" id="765257"/>
    <lineage>
        <taxon>Eukaryota</taxon>
        <taxon>Fungi</taxon>
        <taxon>Dikarya</taxon>
        <taxon>Basidiomycota</taxon>
        <taxon>Agaricomycotina</taxon>
        <taxon>Agaricomycetes</taxon>
        <taxon>Agaricomycetidae</taxon>
        <taxon>Boletales</taxon>
        <taxon>Sclerodermatineae</taxon>
        <taxon>Pisolithaceae</taxon>
        <taxon>Pisolithus</taxon>
    </lineage>
</organism>
<keyword evidence="2" id="KW-1185">Reference proteome</keyword>